<keyword evidence="14" id="KW-1185">Reference proteome</keyword>
<evidence type="ECO:0000256" key="5">
    <source>
        <dbReference type="ARBA" id="ARBA00022692"/>
    </source>
</evidence>
<reference evidence="13 14" key="1">
    <citation type="submission" date="2019-08" db="EMBL/GenBank/DDBJ databases">
        <authorList>
            <person name="Peeters C."/>
        </authorList>
    </citation>
    <scope>NUCLEOTIDE SEQUENCE [LARGE SCALE GENOMIC DNA]</scope>
    <source>
        <strain evidence="13 14">LMG 31115</strain>
    </source>
</reference>
<accession>A0A5E4X9B3</accession>
<dbReference type="AlphaFoldDB" id="A0A5E4X9B3"/>
<feature type="chain" id="PRO_5022811469" evidence="11">
    <location>
        <begin position="21"/>
        <end position="367"/>
    </location>
</feature>
<organism evidence="13 14">
    <name type="scientific">Pandoraea iniqua</name>
    <dbReference type="NCBI Taxonomy" id="2508288"/>
    <lineage>
        <taxon>Bacteria</taxon>
        <taxon>Pseudomonadati</taxon>
        <taxon>Pseudomonadota</taxon>
        <taxon>Betaproteobacteria</taxon>
        <taxon>Burkholderiales</taxon>
        <taxon>Burkholderiaceae</taxon>
        <taxon>Pandoraea</taxon>
    </lineage>
</organism>
<dbReference type="GO" id="GO:0046930">
    <property type="term" value="C:pore complex"/>
    <property type="evidence" value="ECO:0007669"/>
    <property type="project" value="UniProtKB-KW"/>
</dbReference>
<dbReference type="GO" id="GO:0009279">
    <property type="term" value="C:cell outer membrane"/>
    <property type="evidence" value="ECO:0007669"/>
    <property type="project" value="UniProtKB-SubCell"/>
</dbReference>
<dbReference type="PANTHER" id="PTHR34501">
    <property type="entry name" value="PROTEIN YDDL-RELATED"/>
    <property type="match status" value="1"/>
</dbReference>
<evidence type="ECO:0000256" key="10">
    <source>
        <dbReference type="ARBA" id="ARBA00023237"/>
    </source>
</evidence>
<feature type="domain" description="Porin" evidence="12">
    <location>
        <begin position="7"/>
        <end position="329"/>
    </location>
</feature>
<evidence type="ECO:0000256" key="4">
    <source>
        <dbReference type="ARBA" id="ARBA00022452"/>
    </source>
</evidence>
<dbReference type="InterPro" id="IPR001702">
    <property type="entry name" value="Porin_Gram-ve"/>
</dbReference>
<keyword evidence="4" id="KW-1134">Transmembrane beta strand</keyword>
<evidence type="ECO:0000256" key="7">
    <source>
        <dbReference type="ARBA" id="ARBA00023065"/>
    </source>
</evidence>
<dbReference type="GO" id="GO:0015288">
    <property type="term" value="F:porin activity"/>
    <property type="evidence" value="ECO:0007669"/>
    <property type="project" value="UniProtKB-KW"/>
</dbReference>
<dbReference type="Gene3D" id="2.40.160.10">
    <property type="entry name" value="Porin"/>
    <property type="match status" value="1"/>
</dbReference>
<dbReference type="Pfam" id="PF13609">
    <property type="entry name" value="Porin_4"/>
    <property type="match status" value="1"/>
</dbReference>
<dbReference type="PRINTS" id="PR00184">
    <property type="entry name" value="NEISSPPORIN"/>
</dbReference>
<comment type="subcellular location">
    <subcellularLocation>
        <location evidence="1">Cell outer membrane</location>
        <topology evidence="1">Multi-pass membrane protein</topology>
    </subcellularLocation>
</comment>
<feature type="signal peptide" evidence="11">
    <location>
        <begin position="1"/>
        <end position="20"/>
    </location>
</feature>
<dbReference type="GO" id="GO:0034220">
    <property type="term" value="P:monoatomic ion transmembrane transport"/>
    <property type="evidence" value="ECO:0007669"/>
    <property type="project" value="InterPro"/>
</dbReference>
<dbReference type="InterPro" id="IPR002299">
    <property type="entry name" value="Porin_Neis"/>
</dbReference>
<evidence type="ECO:0000256" key="6">
    <source>
        <dbReference type="ARBA" id="ARBA00022729"/>
    </source>
</evidence>
<evidence type="ECO:0000256" key="9">
    <source>
        <dbReference type="ARBA" id="ARBA00023136"/>
    </source>
</evidence>
<evidence type="ECO:0000256" key="11">
    <source>
        <dbReference type="SAM" id="SignalP"/>
    </source>
</evidence>
<comment type="subunit">
    <text evidence="2">Homotrimer.</text>
</comment>
<dbReference type="PANTHER" id="PTHR34501:SF9">
    <property type="entry name" value="MAJOR OUTER MEMBRANE PROTEIN P.IA"/>
    <property type="match status" value="1"/>
</dbReference>
<dbReference type="CDD" id="cd00342">
    <property type="entry name" value="gram_neg_porins"/>
    <property type="match status" value="1"/>
</dbReference>
<gene>
    <name evidence="13" type="ORF">PIN31115_03729</name>
</gene>
<dbReference type="InterPro" id="IPR033900">
    <property type="entry name" value="Gram_neg_porin_domain"/>
</dbReference>
<keyword evidence="7" id="KW-0406">Ion transport</keyword>
<keyword evidence="8" id="KW-0626">Porin</keyword>
<keyword evidence="5" id="KW-0812">Transmembrane</keyword>
<evidence type="ECO:0000313" key="13">
    <source>
        <dbReference type="EMBL" id="VVE32914.1"/>
    </source>
</evidence>
<evidence type="ECO:0000256" key="1">
    <source>
        <dbReference type="ARBA" id="ARBA00004571"/>
    </source>
</evidence>
<evidence type="ECO:0000256" key="8">
    <source>
        <dbReference type="ARBA" id="ARBA00023114"/>
    </source>
</evidence>
<name>A0A5E4X9B3_9BURK</name>
<dbReference type="EMBL" id="CABPSI010000004">
    <property type="protein sequence ID" value="VVE32914.1"/>
    <property type="molecule type" value="Genomic_DNA"/>
</dbReference>
<dbReference type="SUPFAM" id="SSF56935">
    <property type="entry name" value="Porins"/>
    <property type="match status" value="1"/>
</dbReference>
<dbReference type="RefSeq" id="WP_150685310.1">
    <property type="nucleotide sequence ID" value="NZ_CABPSI010000004.1"/>
</dbReference>
<proteinExistence type="predicted"/>
<keyword evidence="10" id="KW-0998">Cell outer membrane</keyword>
<sequence length="367" mass="38990">MKKRSIAAGALLTFSGYAAAQSQVTIYGILDNGVNYTTNQGGSHNVQVAGGALNGNRWGLRGTEDLGGGLQAIFRLENGFDITNGKLANNSREFGRQAFVGLSGDFGSVTIGRHYDSLGTFLGPLASSNKLVGFMSSHPGDADNVDSTARVNNSVRFNSADYKGFTFGGVYSFGGVAGSYRTNQIYSLGASYLRGPLHLGFGYLNAQNPLTSMYDGSMTSPVTSGYSTAKSLQVIGAGGSYQLGPVKLGLLYTNTQFKDVSVSSTTPFSGTAKMNNYELNAQYTWSPAVVISGAYTYTRAENARYQQLSAVYDYFLSKRTDVYALAIYQRATGTDSTARSAVAQIYGVAASSSNGQGLLRVGVRHRF</sequence>
<evidence type="ECO:0000256" key="2">
    <source>
        <dbReference type="ARBA" id="ARBA00011233"/>
    </source>
</evidence>
<protein>
    <submittedName>
        <fullName evidence="13">Outer membrane porin protein</fullName>
    </submittedName>
</protein>
<keyword evidence="6 11" id="KW-0732">Signal</keyword>
<dbReference type="Proteomes" id="UP000333828">
    <property type="component" value="Unassembled WGS sequence"/>
</dbReference>
<keyword evidence="3" id="KW-0813">Transport</keyword>
<dbReference type="PRINTS" id="PR00182">
    <property type="entry name" value="ECOLNEIPORIN"/>
</dbReference>
<dbReference type="InterPro" id="IPR023614">
    <property type="entry name" value="Porin_dom_sf"/>
</dbReference>
<evidence type="ECO:0000256" key="3">
    <source>
        <dbReference type="ARBA" id="ARBA00022448"/>
    </source>
</evidence>
<dbReference type="InterPro" id="IPR050298">
    <property type="entry name" value="Gram-neg_bact_OMP"/>
</dbReference>
<keyword evidence="9" id="KW-0472">Membrane</keyword>
<evidence type="ECO:0000313" key="14">
    <source>
        <dbReference type="Proteomes" id="UP000333828"/>
    </source>
</evidence>
<evidence type="ECO:0000259" key="12">
    <source>
        <dbReference type="Pfam" id="PF13609"/>
    </source>
</evidence>